<dbReference type="PANTHER" id="PTHR35560:SF3">
    <property type="entry name" value="PEPTIDASE S9 PROLYL OLIGOPEPTIDASE CATALYTIC DOMAIN-CONTAINING PROTEIN"/>
    <property type="match status" value="1"/>
</dbReference>
<protein>
    <recommendedName>
        <fullName evidence="4">Alpha/beta hydrolase</fullName>
    </recommendedName>
</protein>
<dbReference type="SUPFAM" id="SSF53474">
    <property type="entry name" value="alpha/beta-Hydrolases"/>
    <property type="match status" value="1"/>
</dbReference>
<dbReference type="AlphaFoldDB" id="A0A974WHQ9"/>
<evidence type="ECO:0008006" key="4">
    <source>
        <dbReference type="Google" id="ProtNLM"/>
    </source>
</evidence>
<dbReference type="PANTHER" id="PTHR35560">
    <property type="entry name" value="BLL0132 PROTEIN"/>
    <property type="match status" value="1"/>
</dbReference>
<dbReference type="RefSeq" id="WP_205723272.1">
    <property type="nucleotide sequence ID" value="NZ_CP070608.1"/>
</dbReference>
<keyword evidence="1" id="KW-0732">Signal</keyword>
<organism evidence="2 3">
    <name type="scientific">Fulvivirga lutea</name>
    <dbReference type="NCBI Taxonomy" id="2810512"/>
    <lineage>
        <taxon>Bacteria</taxon>
        <taxon>Pseudomonadati</taxon>
        <taxon>Bacteroidota</taxon>
        <taxon>Cytophagia</taxon>
        <taxon>Cytophagales</taxon>
        <taxon>Fulvivirgaceae</taxon>
        <taxon>Fulvivirga</taxon>
    </lineage>
</organism>
<evidence type="ECO:0000256" key="1">
    <source>
        <dbReference type="SAM" id="SignalP"/>
    </source>
</evidence>
<accession>A0A974WHQ9</accession>
<evidence type="ECO:0000313" key="3">
    <source>
        <dbReference type="Proteomes" id="UP000662783"/>
    </source>
</evidence>
<dbReference type="Gene3D" id="3.40.50.1820">
    <property type="entry name" value="alpha/beta hydrolase"/>
    <property type="match status" value="1"/>
</dbReference>
<dbReference type="EMBL" id="CP070608">
    <property type="protein sequence ID" value="QSE98758.1"/>
    <property type="molecule type" value="Genomic_DNA"/>
</dbReference>
<reference evidence="2" key="1">
    <citation type="submission" date="2021-02" db="EMBL/GenBank/DDBJ databases">
        <title>Fulvivirga sp. S481 isolated from sea water.</title>
        <authorList>
            <person name="Bae S.S."/>
            <person name="Baek K."/>
        </authorList>
    </citation>
    <scope>NUCLEOTIDE SEQUENCE</scope>
    <source>
        <strain evidence="2">S481</strain>
    </source>
</reference>
<dbReference type="InterPro" id="IPR029058">
    <property type="entry name" value="AB_hydrolase_fold"/>
</dbReference>
<gene>
    <name evidence="2" type="ORF">JR347_06670</name>
</gene>
<feature type="signal peptide" evidence="1">
    <location>
        <begin position="1"/>
        <end position="24"/>
    </location>
</feature>
<keyword evidence="3" id="KW-1185">Reference proteome</keyword>
<proteinExistence type="predicted"/>
<evidence type="ECO:0000313" key="2">
    <source>
        <dbReference type="EMBL" id="QSE98758.1"/>
    </source>
</evidence>
<sequence length="368" mass="40335">MNKMLKHIFFLVAVSIVILLPACNSNEVKPIAKKAPVDPNELLTITSAEVTSTFDAAARQTIQFRTVAEENNVGNFYFYASHNVNSVNSGIRNVIFSVHGLSALDGAVQSEYNSMNSAVNSSSAGSSTMVIAPHFFHEGTGAEIDWDNAVWRAGGKASSPSGAPLSSSQIIDYFLTELLLENSNFPDLTNVIIAGHSAGGQFVQRYASISETEGQFPDYTFTYLAANASHYAYPNSLRWNGSDTYLPIDCDTYDDYPYGLSALTEDSRYAFISLIGLENIRVQFINRKVYYVLGELDVNGATSGCESENQQGGSGDSRYQRGQYMLQYMNNQYPTNEHEILSVPGVGHSADGIYNSPEHVQLLNQLLQ</sequence>
<dbReference type="KEGG" id="fuv:JR347_06670"/>
<dbReference type="Proteomes" id="UP000662783">
    <property type="component" value="Chromosome"/>
</dbReference>
<feature type="chain" id="PRO_5037194838" description="Alpha/beta hydrolase" evidence="1">
    <location>
        <begin position="25"/>
        <end position="368"/>
    </location>
</feature>
<name>A0A974WHQ9_9BACT</name>